<reference evidence="2" key="1">
    <citation type="submission" date="2021-01" db="EMBL/GenBank/DDBJ databases">
        <title>Whole genome shotgun sequence of Acrocarpospora phusangensis NBRC 108782.</title>
        <authorList>
            <person name="Komaki H."/>
            <person name="Tamura T."/>
        </authorList>
    </citation>
    <scope>NUCLEOTIDE SEQUENCE</scope>
    <source>
        <strain evidence="2">NBRC 108782</strain>
    </source>
</reference>
<evidence type="ECO:0000313" key="3">
    <source>
        <dbReference type="Proteomes" id="UP000640052"/>
    </source>
</evidence>
<feature type="compositionally biased region" description="Low complexity" evidence="1">
    <location>
        <begin position="57"/>
        <end position="67"/>
    </location>
</feature>
<keyword evidence="3" id="KW-1185">Reference proteome</keyword>
<name>A0A919UT48_9ACTN</name>
<evidence type="ECO:0000313" key="2">
    <source>
        <dbReference type="EMBL" id="GIH29358.1"/>
    </source>
</evidence>
<feature type="region of interest" description="Disordered" evidence="1">
    <location>
        <begin position="39"/>
        <end position="67"/>
    </location>
</feature>
<gene>
    <name evidence="2" type="ORF">Aph01nite_76680</name>
</gene>
<dbReference type="EMBL" id="BOOA01000122">
    <property type="protein sequence ID" value="GIH29358.1"/>
    <property type="molecule type" value="Genomic_DNA"/>
</dbReference>
<comment type="caution">
    <text evidence="2">The sequence shown here is derived from an EMBL/GenBank/DDBJ whole genome shotgun (WGS) entry which is preliminary data.</text>
</comment>
<sequence length="174" mass="18544">MSAVIDGTPPLIPDQRPPVDPPLRCEVCGVDLVYNGKGRRPRKCDEHKNTRPSRQKPSASASAAGPAATKAEQLAEAAAEVLCQANEWLAMGAFLAGLVDTSSKLAGREEKFREQAVAALVLDPDLSKMILRMGARSGKFALAGAYLSLLGGVVPVAIEEIREIREARRAEAEV</sequence>
<organism evidence="2 3">
    <name type="scientific">Acrocarpospora phusangensis</name>
    <dbReference type="NCBI Taxonomy" id="1070424"/>
    <lineage>
        <taxon>Bacteria</taxon>
        <taxon>Bacillati</taxon>
        <taxon>Actinomycetota</taxon>
        <taxon>Actinomycetes</taxon>
        <taxon>Streptosporangiales</taxon>
        <taxon>Streptosporangiaceae</taxon>
        <taxon>Acrocarpospora</taxon>
    </lineage>
</organism>
<proteinExistence type="predicted"/>
<dbReference type="Proteomes" id="UP000640052">
    <property type="component" value="Unassembled WGS sequence"/>
</dbReference>
<feature type="region of interest" description="Disordered" evidence="1">
    <location>
        <begin position="1"/>
        <end position="20"/>
    </location>
</feature>
<dbReference type="AlphaFoldDB" id="A0A919UT48"/>
<evidence type="ECO:0000256" key="1">
    <source>
        <dbReference type="SAM" id="MobiDB-lite"/>
    </source>
</evidence>
<protein>
    <submittedName>
        <fullName evidence="2">Uncharacterized protein</fullName>
    </submittedName>
</protein>
<accession>A0A919UT48</accession>
<feature type="compositionally biased region" description="Pro residues" evidence="1">
    <location>
        <begin position="10"/>
        <end position="20"/>
    </location>
</feature>